<dbReference type="EMBL" id="RJQC01000004">
    <property type="protein sequence ID" value="RNM29292.1"/>
    <property type="molecule type" value="Genomic_DNA"/>
</dbReference>
<keyword evidence="4" id="KW-1185">Reference proteome</keyword>
<dbReference type="PANTHER" id="PTHR31223:SF70">
    <property type="entry name" value="LOG FAMILY PROTEIN YJL055W"/>
    <property type="match status" value="1"/>
</dbReference>
<organism evidence="3 4">
    <name type="scientific">Absicoccus porci</name>
    <dbReference type="NCBI Taxonomy" id="2486576"/>
    <lineage>
        <taxon>Bacteria</taxon>
        <taxon>Bacillati</taxon>
        <taxon>Bacillota</taxon>
        <taxon>Erysipelotrichia</taxon>
        <taxon>Erysipelotrichales</taxon>
        <taxon>Erysipelotrichaceae</taxon>
        <taxon>Absicoccus</taxon>
    </lineage>
</organism>
<dbReference type="PANTHER" id="PTHR31223">
    <property type="entry name" value="LOG FAMILY PROTEIN YJL055W"/>
    <property type="match status" value="1"/>
</dbReference>
<dbReference type="NCBIfam" id="TIGR00730">
    <property type="entry name" value="Rossman fold protein, TIGR00730 family"/>
    <property type="match status" value="1"/>
</dbReference>
<dbReference type="InterPro" id="IPR031100">
    <property type="entry name" value="LOG_fam"/>
</dbReference>
<dbReference type="Proteomes" id="UP000276568">
    <property type="component" value="Unassembled WGS sequence"/>
</dbReference>
<gene>
    <name evidence="3" type="ORF">EDX97_09820</name>
</gene>
<dbReference type="Gene3D" id="3.40.50.450">
    <property type="match status" value="1"/>
</dbReference>
<dbReference type="OrthoDB" id="9801098at2"/>
<protein>
    <recommendedName>
        <fullName evidence="2">Cytokinin riboside 5'-monophosphate phosphoribohydrolase</fullName>
        <ecNumber evidence="2">3.2.2.n1</ecNumber>
    </recommendedName>
</protein>
<dbReference type="GO" id="GO:0009691">
    <property type="term" value="P:cytokinin biosynthetic process"/>
    <property type="evidence" value="ECO:0007669"/>
    <property type="project" value="UniProtKB-UniRule"/>
</dbReference>
<name>A0A3N0HYS6_9FIRM</name>
<evidence type="ECO:0000313" key="4">
    <source>
        <dbReference type="Proteomes" id="UP000276568"/>
    </source>
</evidence>
<keyword evidence="2" id="KW-0203">Cytokinin biosynthesis</keyword>
<evidence type="ECO:0000256" key="2">
    <source>
        <dbReference type="RuleBase" id="RU363015"/>
    </source>
</evidence>
<accession>A0A3N0HYS6</accession>
<keyword evidence="2" id="KW-0378">Hydrolase</keyword>
<dbReference type="RefSeq" id="WP_128520977.1">
    <property type="nucleotide sequence ID" value="NZ_JALFCT010000065.1"/>
</dbReference>
<dbReference type="AlphaFoldDB" id="A0A3N0HYS6"/>
<evidence type="ECO:0000256" key="1">
    <source>
        <dbReference type="ARBA" id="ARBA00006763"/>
    </source>
</evidence>
<dbReference type="GO" id="GO:0016799">
    <property type="term" value="F:hydrolase activity, hydrolyzing N-glycosyl compounds"/>
    <property type="evidence" value="ECO:0007669"/>
    <property type="project" value="TreeGrafter"/>
</dbReference>
<dbReference type="SUPFAM" id="SSF102405">
    <property type="entry name" value="MCP/YpsA-like"/>
    <property type="match status" value="1"/>
</dbReference>
<dbReference type="Pfam" id="PF03641">
    <property type="entry name" value="Lysine_decarbox"/>
    <property type="match status" value="1"/>
</dbReference>
<comment type="caution">
    <text evidence="3">The sequence shown here is derived from an EMBL/GenBank/DDBJ whole genome shotgun (WGS) entry which is preliminary data.</text>
</comment>
<dbReference type="GO" id="GO:0005829">
    <property type="term" value="C:cytosol"/>
    <property type="evidence" value="ECO:0007669"/>
    <property type="project" value="TreeGrafter"/>
</dbReference>
<proteinExistence type="inferred from homology"/>
<dbReference type="InterPro" id="IPR005269">
    <property type="entry name" value="LOG"/>
</dbReference>
<sequence length="176" mass="19509">MNIAVYLGSNMGKDPTIKQMTEEVGKWLAENNHTLVYGGAKNGLMGVVADSVLSNGGHAIGVIPQFLELKEQAHADLDELHIVDTMAQRKTMMIELADAFITMPGGPGTLEEVSEIISKIRLHQLVGPCVLFDLHHYYDPLKAQINNMIEYGYVDTSIYDSIFFLSTIDELNEIIK</sequence>
<dbReference type="EC" id="3.2.2.n1" evidence="2"/>
<evidence type="ECO:0000313" key="3">
    <source>
        <dbReference type="EMBL" id="RNM29292.1"/>
    </source>
</evidence>
<reference evidence="3 4" key="1">
    <citation type="submission" date="2018-11" db="EMBL/GenBank/DDBJ databases">
        <title>Clostridium sp. nov., a member of the family Erysipelotrichaceae isolated from pig faeces.</title>
        <authorList>
            <person name="Chang Y.-H."/>
        </authorList>
    </citation>
    <scope>NUCLEOTIDE SEQUENCE [LARGE SCALE GENOMIC DNA]</scope>
    <source>
        <strain evidence="3 4">YH-panp20</strain>
    </source>
</reference>
<comment type="similarity">
    <text evidence="1 2">Belongs to the LOG family.</text>
</comment>